<dbReference type="Gene3D" id="3.40.50.300">
    <property type="entry name" value="P-loop containing nucleotide triphosphate hydrolases"/>
    <property type="match status" value="1"/>
</dbReference>
<dbReference type="GO" id="GO:0004140">
    <property type="term" value="F:dephospho-CoA kinase activity"/>
    <property type="evidence" value="ECO:0007669"/>
    <property type="project" value="UniProtKB-EC"/>
</dbReference>
<evidence type="ECO:0000256" key="2">
    <source>
        <dbReference type="ARBA" id="ARBA00022741"/>
    </source>
</evidence>
<comment type="subcellular location">
    <subcellularLocation>
        <location evidence="5">Cytoplasm</location>
    </subcellularLocation>
</comment>
<evidence type="ECO:0000256" key="6">
    <source>
        <dbReference type="NCBIfam" id="TIGR00152"/>
    </source>
</evidence>
<dbReference type="SUPFAM" id="SSF52540">
    <property type="entry name" value="P-loop containing nucleoside triphosphate hydrolases"/>
    <property type="match status" value="1"/>
</dbReference>
<dbReference type="EMBL" id="CP050266">
    <property type="protein sequence ID" value="QIR05315.1"/>
    <property type="molecule type" value="Genomic_DNA"/>
</dbReference>
<keyword evidence="5" id="KW-0963">Cytoplasm</keyword>
<protein>
    <recommendedName>
        <fullName evidence="5 6">Dephospho-CoA kinase</fullName>
        <ecNumber evidence="5 6">2.7.1.24</ecNumber>
    </recommendedName>
    <alternativeName>
        <fullName evidence="5">Dephosphocoenzyme A kinase</fullName>
    </alternativeName>
</protein>
<dbReference type="InterPro" id="IPR001977">
    <property type="entry name" value="Depp_CoAkinase"/>
</dbReference>
<evidence type="ECO:0000256" key="1">
    <source>
        <dbReference type="ARBA" id="ARBA00009018"/>
    </source>
</evidence>
<dbReference type="PANTHER" id="PTHR10695:SF46">
    <property type="entry name" value="BIFUNCTIONAL COENZYME A SYNTHASE-RELATED"/>
    <property type="match status" value="1"/>
</dbReference>
<dbReference type="NCBIfam" id="TIGR00152">
    <property type="entry name" value="dephospho-CoA kinase"/>
    <property type="match status" value="1"/>
</dbReference>
<dbReference type="InterPro" id="IPR027417">
    <property type="entry name" value="P-loop_NTPase"/>
</dbReference>
<keyword evidence="8" id="KW-1185">Reference proteome</keyword>
<comment type="function">
    <text evidence="5">Catalyzes the phosphorylation of the 3'-hydroxyl group of dephosphocoenzyme A to form coenzyme A.</text>
</comment>
<gene>
    <name evidence="5 7" type="primary">coaE</name>
    <name evidence="7" type="ORF">HBA18_02325</name>
</gene>
<keyword evidence="4 5" id="KW-0173">Coenzyme A biosynthesis</keyword>
<dbReference type="PANTHER" id="PTHR10695">
    <property type="entry name" value="DEPHOSPHO-COA KINASE-RELATED"/>
    <property type="match status" value="1"/>
</dbReference>
<keyword evidence="3 5" id="KW-0067">ATP-binding</keyword>
<dbReference type="CDD" id="cd02022">
    <property type="entry name" value="DPCK"/>
    <property type="match status" value="1"/>
</dbReference>
<evidence type="ECO:0000256" key="5">
    <source>
        <dbReference type="HAMAP-Rule" id="MF_00376"/>
    </source>
</evidence>
<organism evidence="7 8">
    <name type="scientific">Salinivibrio costicola</name>
    <name type="common">Vibrio costicola</name>
    <dbReference type="NCBI Taxonomy" id="51367"/>
    <lineage>
        <taxon>Bacteria</taxon>
        <taxon>Pseudomonadati</taxon>
        <taxon>Pseudomonadota</taxon>
        <taxon>Gammaproteobacteria</taxon>
        <taxon>Vibrionales</taxon>
        <taxon>Vibrionaceae</taxon>
        <taxon>Salinivibrio</taxon>
    </lineage>
</organism>
<dbReference type="HAMAP" id="MF_00376">
    <property type="entry name" value="Dephospho_CoA_kinase"/>
    <property type="match status" value="1"/>
</dbReference>
<dbReference type="Pfam" id="PF01121">
    <property type="entry name" value="CoaE"/>
    <property type="match status" value="1"/>
</dbReference>
<dbReference type="EC" id="2.7.1.24" evidence="5 6"/>
<dbReference type="PRINTS" id="PR00988">
    <property type="entry name" value="URIDINKINASE"/>
</dbReference>
<comment type="catalytic activity">
    <reaction evidence="5">
        <text>3'-dephospho-CoA + ATP = ADP + CoA + H(+)</text>
        <dbReference type="Rhea" id="RHEA:18245"/>
        <dbReference type="ChEBI" id="CHEBI:15378"/>
        <dbReference type="ChEBI" id="CHEBI:30616"/>
        <dbReference type="ChEBI" id="CHEBI:57287"/>
        <dbReference type="ChEBI" id="CHEBI:57328"/>
        <dbReference type="ChEBI" id="CHEBI:456216"/>
        <dbReference type="EC" id="2.7.1.24"/>
    </reaction>
</comment>
<keyword evidence="5 7" id="KW-0418">Kinase</keyword>
<evidence type="ECO:0000313" key="8">
    <source>
        <dbReference type="Proteomes" id="UP000501408"/>
    </source>
</evidence>
<evidence type="ECO:0000256" key="3">
    <source>
        <dbReference type="ARBA" id="ARBA00022840"/>
    </source>
</evidence>
<keyword evidence="2 5" id="KW-0547">Nucleotide-binding</keyword>
<feature type="binding site" evidence="5">
    <location>
        <begin position="12"/>
        <end position="17"/>
    </location>
    <ligand>
        <name>ATP</name>
        <dbReference type="ChEBI" id="CHEBI:30616"/>
    </ligand>
</feature>
<name>A0ABX6K563_SALCS</name>
<proteinExistence type="inferred from homology"/>
<dbReference type="Proteomes" id="UP000501408">
    <property type="component" value="Chromosome 1"/>
</dbReference>
<accession>A0ABX6K563</accession>
<reference evidence="7 8" key="1">
    <citation type="submission" date="2020-03" db="EMBL/GenBank/DDBJ databases">
        <title>Genome mining reveals the biosynthetic pathways of PHA and ectoines of the halophilic strain Salinivibrio costicola M318 isolated from fermented shrimp paste.</title>
        <authorList>
            <person name="Doan T.V."/>
            <person name="Tran L.T."/>
            <person name="Trieu T.A."/>
            <person name="Nguyen Q.V."/>
            <person name="Quach T.N."/>
            <person name="Phi T.Q."/>
            <person name="Kumar S."/>
        </authorList>
    </citation>
    <scope>NUCLEOTIDE SEQUENCE [LARGE SCALE GENOMIC DNA]</scope>
    <source>
        <strain evidence="7 8">M318</strain>
    </source>
</reference>
<dbReference type="PROSITE" id="PS51219">
    <property type="entry name" value="DPCK"/>
    <property type="match status" value="1"/>
</dbReference>
<sequence>MGLVIGLTGGIGSGKTTVANQFAAKGIEVIDADVIARDVVAVGSEGLAAIAARFGESALLPDGQLNRAWLRERVFSHPDDKRWLDDLLHPMIRTQMISACAQARSSYCLLVVPLLVENNLMVLADRILVVDVDEQTQIARTLKRDGVSRQQVDAILAAQATRAQRLAVADDIINNDQPEAELQHQIDALHQTYLTLAAQHHTGE</sequence>
<evidence type="ECO:0000256" key="4">
    <source>
        <dbReference type="ARBA" id="ARBA00022993"/>
    </source>
</evidence>
<dbReference type="RefSeq" id="WP_167313969.1">
    <property type="nucleotide sequence ID" value="NZ_CP050266.1"/>
</dbReference>
<comment type="similarity">
    <text evidence="1 5">Belongs to the CoaE family.</text>
</comment>
<comment type="pathway">
    <text evidence="5">Cofactor biosynthesis; coenzyme A biosynthesis; CoA from (R)-pantothenate: step 5/5.</text>
</comment>
<keyword evidence="5 7" id="KW-0808">Transferase</keyword>
<evidence type="ECO:0000313" key="7">
    <source>
        <dbReference type="EMBL" id="QIR05315.1"/>
    </source>
</evidence>